<dbReference type="EMBL" id="CP015230">
    <property type="protein sequence ID" value="ANP41058.1"/>
    <property type="molecule type" value="Genomic_DNA"/>
</dbReference>
<dbReference type="KEGG" id="rmb:K529_009820"/>
<name>A0A1B1A3H7_9RHOB</name>
<proteinExistence type="predicted"/>
<protein>
    <submittedName>
        <fullName evidence="1">Uncharacterized protein</fullName>
    </submittedName>
</protein>
<gene>
    <name evidence="1" type="ORF">K529_009820</name>
</gene>
<dbReference type="Proteomes" id="UP000013243">
    <property type="component" value="Chromosome"/>
</dbReference>
<evidence type="ECO:0000313" key="1">
    <source>
        <dbReference type="EMBL" id="ANP41058.1"/>
    </source>
</evidence>
<dbReference type="AlphaFoldDB" id="A0A1B1A3H7"/>
<accession>A0A1B1A3H7</accession>
<evidence type="ECO:0000313" key="2">
    <source>
        <dbReference type="Proteomes" id="UP000013243"/>
    </source>
</evidence>
<sequence length="445" mass="48560">MPLSAPPAKDGLKKALRLIAPRVSTLLARDGMNFPKLRLPLSLASARTQAKEPEAPLRLEDVLSIPVPATNAEDEAADAAIAQGQFLARQERWDDVEARIIAADTAREATPGGTPIADLIAYGARADVINAVEHALSEGLSPSERVTLDGIMSLERMRLECERTPVMSTLVALAHLDIAWACRRISKRKANRQRATLTSRSEAHQNRAKALLLQIPAQAAAKPFVAAARCALYSADRSADLRQIADDYIDLIRLDPGNPRHLRALGTHLVEQGAEGLMALELEARRVASLVQDHWGAAGYTWVYFDALAQSDAACQGVDVAFFLDGVADIVARAPSQERINLMSAYCSIALRSQAETPAEVAQIRAQIAEAAHWLIRNHLRELHPMIWAHASTGFDNDTQVRSVRQFAERGRMDALRAIADLFRDDIEAGYRVVFTDTGPEVTAG</sequence>
<reference evidence="1 2" key="1">
    <citation type="journal article" date="2016" name="ISME J.">
        <title>Global occurrence and heterogeneity of the Roseobacter-clade species Ruegeria mobilis.</title>
        <authorList>
            <person name="Sonnenschein E."/>
            <person name="Gram L."/>
        </authorList>
    </citation>
    <scope>NUCLEOTIDE SEQUENCE [LARGE SCALE GENOMIC DNA]</scope>
    <source>
        <strain evidence="1 2">F1926</strain>
    </source>
</reference>
<organism evidence="1 2">
    <name type="scientific">Tritonibacter mobilis F1926</name>
    <dbReference type="NCBI Taxonomy" id="1265309"/>
    <lineage>
        <taxon>Bacteria</taxon>
        <taxon>Pseudomonadati</taxon>
        <taxon>Pseudomonadota</taxon>
        <taxon>Alphaproteobacteria</taxon>
        <taxon>Rhodobacterales</taxon>
        <taxon>Paracoccaceae</taxon>
        <taxon>Tritonibacter</taxon>
    </lineage>
</organism>
<dbReference type="STRING" id="1265309.K529_009820"/>